<keyword evidence="5" id="KW-1185">Reference proteome</keyword>
<accession>A0A1C0A4S2</accession>
<dbReference type="Gene3D" id="3.30.420.40">
    <property type="match status" value="2"/>
</dbReference>
<protein>
    <submittedName>
        <fullName evidence="4">StbA protein</fullName>
    </submittedName>
</protein>
<name>A0A1C0A4S2_9FIRM</name>
<evidence type="ECO:0000259" key="2">
    <source>
        <dbReference type="Pfam" id="PF17989"/>
    </source>
</evidence>
<dbReference type="OrthoDB" id="1883643at2"/>
<keyword evidence="1" id="KW-0175">Coiled coil</keyword>
<dbReference type="RefSeq" id="WP_068719856.1">
    <property type="nucleotide sequence ID" value="NZ_LWDV01000011.1"/>
</dbReference>
<gene>
    <name evidence="4" type="ORF">U472_16030</name>
</gene>
<dbReference type="SUPFAM" id="SSF53067">
    <property type="entry name" value="Actin-like ATPase domain"/>
    <property type="match status" value="2"/>
</dbReference>
<sequence length="388" mass="44490">MRTEKIRVIGVDLGYDSVKMMAKGEKIIFPSLVEEEEEGILLENSLEVLKNEEILEKFDMNKIIIKIQDKIIRGYNDEDFNTYRVGDYVLNQRSSSVGYSLSDQKYKEPEEFAKLLSGISLLFPKADKIIIKNLVTGLPIKYYEKHKDSFKKELVNTFNIQIKNIKNQFISKEIEIKKATVIPQGLASYYDFIMDDNGLVTTNIEGGLGIIDLGGLTIDCVAFNDGELIKDSPISFNDGVRTRIFKKIQDALDIDISQDLIKKQILAGKDFIKVRNEKYEFKEIKDYAIDKLAKDIALQIKNRWESFLMIDKILITGGATILLFENINNYLESFPCERIDNEPQFSNCRGYMKLGKALNRKREQELKAKLKERTNQATEKVAVTTNEG</sequence>
<evidence type="ECO:0000313" key="5">
    <source>
        <dbReference type="Proteomes" id="UP000093514"/>
    </source>
</evidence>
<evidence type="ECO:0000313" key="4">
    <source>
        <dbReference type="EMBL" id="OCL24958.1"/>
    </source>
</evidence>
<dbReference type="Pfam" id="PF21522">
    <property type="entry name" value="MreB-like_C"/>
    <property type="match status" value="1"/>
</dbReference>
<reference evidence="5" key="1">
    <citation type="submission" date="2016-07" db="EMBL/GenBank/DDBJ databases">
        <authorList>
            <person name="Florea S."/>
            <person name="Webb J.S."/>
            <person name="Jaromczyk J."/>
            <person name="Schardl C.L."/>
        </authorList>
    </citation>
    <scope>NUCLEOTIDE SEQUENCE [LARGE SCALE GENOMIC DNA]</scope>
    <source>
        <strain evidence="5">Z6</strain>
    </source>
</reference>
<dbReference type="InterPro" id="IPR049067">
    <property type="entry name" value="MreB-like_C"/>
</dbReference>
<dbReference type="Proteomes" id="UP000093514">
    <property type="component" value="Unassembled WGS sequence"/>
</dbReference>
<dbReference type="AlphaFoldDB" id="A0A1C0A4S2"/>
<evidence type="ECO:0000259" key="3">
    <source>
        <dbReference type="Pfam" id="PF21522"/>
    </source>
</evidence>
<dbReference type="EMBL" id="LWDV01000011">
    <property type="protein sequence ID" value="OCL24958.1"/>
    <property type="molecule type" value="Genomic_DNA"/>
</dbReference>
<dbReference type="Pfam" id="PF17989">
    <property type="entry name" value="ALP_N"/>
    <property type="match status" value="1"/>
</dbReference>
<proteinExistence type="predicted"/>
<reference evidence="4 5" key="2">
    <citation type="submission" date="2016-08" db="EMBL/GenBank/DDBJ databases">
        <title>Orenia metallireducens sp. nov. strain Z6, a Novel Metal-reducing Firmicute from the Deep Subsurface.</title>
        <authorList>
            <person name="Maxim B.I."/>
            <person name="Kenneth K."/>
            <person name="Flynn T.M."/>
            <person name="Oloughlin E.J."/>
            <person name="Locke R.A."/>
            <person name="Weber J.R."/>
            <person name="Egan S.M."/>
            <person name="Mackie R.I."/>
            <person name="Cann I.K."/>
        </authorList>
    </citation>
    <scope>NUCLEOTIDE SEQUENCE [LARGE SCALE GENOMIC DNA]</scope>
    <source>
        <strain evidence="4 5">Z6</strain>
    </source>
</reference>
<evidence type="ECO:0000256" key="1">
    <source>
        <dbReference type="SAM" id="Coils"/>
    </source>
</evidence>
<comment type="caution">
    <text evidence="4">The sequence shown here is derived from an EMBL/GenBank/DDBJ whole genome shotgun (WGS) entry which is preliminary data.</text>
</comment>
<feature type="coiled-coil region" evidence="1">
    <location>
        <begin position="360"/>
        <end position="387"/>
    </location>
</feature>
<dbReference type="InterPro" id="IPR040607">
    <property type="entry name" value="ALP_N"/>
</dbReference>
<dbReference type="InterPro" id="IPR043129">
    <property type="entry name" value="ATPase_NBD"/>
</dbReference>
<feature type="domain" description="Actin-like protein N-terminal" evidence="2">
    <location>
        <begin position="10"/>
        <end position="186"/>
    </location>
</feature>
<feature type="domain" description="Actin homologue MreB-like C-terminal" evidence="3">
    <location>
        <begin position="210"/>
        <end position="326"/>
    </location>
</feature>
<organism evidence="4 5">
    <name type="scientific">Orenia metallireducens</name>
    <dbReference type="NCBI Taxonomy" id="1413210"/>
    <lineage>
        <taxon>Bacteria</taxon>
        <taxon>Bacillati</taxon>
        <taxon>Bacillota</taxon>
        <taxon>Clostridia</taxon>
        <taxon>Halanaerobiales</taxon>
        <taxon>Halobacteroidaceae</taxon>
        <taxon>Orenia</taxon>
    </lineage>
</organism>